<dbReference type="AlphaFoldDB" id="A0A8H6FRC0"/>
<evidence type="ECO:0000313" key="2">
    <source>
        <dbReference type="Proteomes" id="UP000578531"/>
    </source>
</evidence>
<dbReference type="GeneID" id="59290182"/>
<sequence length="86" mass="9561">MATGTAPKRLRFDLFTEHVDNTHSEACYQMAFNTFNSFPTYLPNLRIDKDKGWNGGGLDGKSMGDTGQIYSEAPRPGCQQVLELDS</sequence>
<accession>A0A8H6FRC0</accession>
<protein>
    <submittedName>
        <fullName evidence="1">Uncharacterized protein</fullName>
    </submittedName>
</protein>
<gene>
    <name evidence="1" type="ORF">HO173_008526</name>
</gene>
<comment type="caution">
    <text evidence="1">The sequence shown here is derived from an EMBL/GenBank/DDBJ whole genome shotgun (WGS) entry which is preliminary data.</text>
</comment>
<name>A0A8H6FRC0_9LECA</name>
<dbReference type="RefSeq" id="XP_037162659.1">
    <property type="nucleotide sequence ID" value="XM_037310426.1"/>
</dbReference>
<evidence type="ECO:0000313" key="1">
    <source>
        <dbReference type="EMBL" id="KAF6233237.1"/>
    </source>
</evidence>
<keyword evidence="2" id="KW-1185">Reference proteome</keyword>
<reference evidence="1 2" key="1">
    <citation type="journal article" date="2020" name="Genomics">
        <title>Complete, high-quality genomes from long-read metagenomic sequencing of two wolf lichen thalli reveals enigmatic genome architecture.</title>
        <authorList>
            <person name="McKenzie S.K."/>
            <person name="Walston R.F."/>
            <person name="Allen J.L."/>
        </authorList>
    </citation>
    <scope>NUCLEOTIDE SEQUENCE [LARGE SCALE GENOMIC DNA]</scope>
    <source>
        <strain evidence="1">WasteWater2</strain>
    </source>
</reference>
<proteinExistence type="predicted"/>
<organism evidence="1 2">
    <name type="scientific">Letharia columbiana</name>
    <dbReference type="NCBI Taxonomy" id="112416"/>
    <lineage>
        <taxon>Eukaryota</taxon>
        <taxon>Fungi</taxon>
        <taxon>Dikarya</taxon>
        <taxon>Ascomycota</taxon>
        <taxon>Pezizomycotina</taxon>
        <taxon>Lecanoromycetes</taxon>
        <taxon>OSLEUM clade</taxon>
        <taxon>Lecanoromycetidae</taxon>
        <taxon>Lecanorales</taxon>
        <taxon>Lecanorineae</taxon>
        <taxon>Parmeliaceae</taxon>
        <taxon>Letharia</taxon>
    </lineage>
</organism>
<dbReference type="Proteomes" id="UP000578531">
    <property type="component" value="Unassembled WGS sequence"/>
</dbReference>
<dbReference type="EMBL" id="JACCJC010000040">
    <property type="protein sequence ID" value="KAF6233237.1"/>
    <property type="molecule type" value="Genomic_DNA"/>
</dbReference>